<sequence length="467" mass="49622">MESSKPWLHKIRASESFVVIVVSIAIFTDIFIYGMVVPIIPVALVERVGAREEDAQYWVSVLLAVYGATLLIGSPLFGWFADHSRYRKLPFVLGLLALGASTLLFIVARSMVLLIIARGLQGFSAAGVWVVGLAIVVDNVSPERVGEAMGQTTIGMTWGFLLGPTIGGVMYEKLGFYGTFMIPVALIALDVILRFAIIEVPRTAQNTEPTLNSQAIDSQADAYNTLTYPESQSPQARNTRTGSDQHCDEQTSLLRSSTPCARSSNLGKQRSATIFSLLTSPRLPLACTATIVMAVITAALETTIPLYVMQTFGWSSGGAGLIFVASSIPSFAGVLIGKLIDRIGVRIPAAAAFSASGCAWILMRLAVVTVEITAMTEASQVVGDYEIENPGAFGEKSPVAQTYALLNMAFAGGQLLGPILAGAMRVRAGWAAMTLVLGVLCAVTAVPIGLLSGAWPKRVEAEAERDG</sequence>
<keyword evidence="10" id="KW-1185">Reference proteome</keyword>
<dbReference type="GeneID" id="81365427"/>
<feature type="transmembrane region" description="Helical" evidence="7">
    <location>
        <begin position="17"/>
        <end position="45"/>
    </location>
</feature>
<dbReference type="OrthoDB" id="5086884at2759"/>
<keyword evidence="4 7" id="KW-1133">Transmembrane helix</keyword>
<dbReference type="InterPro" id="IPR036259">
    <property type="entry name" value="MFS_trans_sf"/>
</dbReference>
<feature type="transmembrane region" description="Helical" evidence="7">
    <location>
        <begin position="343"/>
        <end position="363"/>
    </location>
</feature>
<evidence type="ECO:0000256" key="3">
    <source>
        <dbReference type="ARBA" id="ARBA00022692"/>
    </source>
</evidence>
<feature type="transmembrane region" description="Helical" evidence="7">
    <location>
        <begin position="177"/>
        <end position="197"/>
    </location>
</feature>
<dbReference type="Pfam" id="PF07690">
    <property type="entry name" value="MFS_1"/>
    <property type="match status" value="1"/>
</dbReference>
<dbReference type="GO" id="GO:0016020">
    <property type="term" value="C:membrane"/>
    <property type="evidence" value="ECO:0007669"/>
    <property type="project" value="UniProtKB-SubCell"/>
</dbReference>
<keyword evidence="3 7" id="KW-0812">Transmembrane</keyword>
<feature type="transmembrane region" description="Helical" evidence="7">
    <location>
        <begin position="123"/>
        <end position="141"/>
    </location>
</feature>
<comment type="caution">
    <text evidence="9">The sequence shown here is derived from an EMBL/GenBank/DDBJ whole genome shotgun (WGS) entry which is preliminary data.</text>
</comment>
<dbReference type="InterPro" id="IPR020846">
    <property type="entry name" value="MFS_dom"/>
</dbReference>
<proteinExistence type="predicted"/>
<comment type="subcellular location">
    <subcellularLocation>
        <location evidence="1">Membrane</location>
        <topology evidence="1">Multi-pass membrane protein</topology>
    </subcellularLocation>
</comment>
<feature type="transmembrane region" description="Helical" evidence="7">
    <location>
        <begin position="283"/>
        <end position="308"/>
    </location>
</feature>
<evidence type="ECO:0000256" key="5">
    <source>
        <dbReference type="ARBA" id="ARBA00023136"/>
    </source>
</evidence>
<reference evidence="9" key="2">
    <citation type="journal article" date="2023" name="IMA Fungus">
        <title>Comparative genomic study of the Penicillium genus elucidates a diverse pangenome and 15 lateral gene transfer events.</title>
        <authorList>
            <person name="Petersen C."/>
            <person name="Sorensen T."/>
            <person name="Nielsen M.R."/>
            <person name="Sondergaard T.E."/>
            <person name="Sorensen J.L."/>
            <person name="Fitzpatrick D.A."/>
            <person name="Frisvad J.C."/>
            <person name="Nielsen K.L."/>
        </authorList>
    </citation>
    <scope>NUCLEOTIDE SEQUENCE</scope>
    <source>
        <strain evidence="9">IBT 29677</strain>
    </source>
</reference>
<evidence type="ECO:0000256" key="1">
    <source>
        <dbReference type="ARBA" id="ARBA00004141"/>
    </source>
</evidence>
<evidence type="ECO:0000313" key="10">
    <source>
        <dbReference type="Proteomes" id="UP001147747"/>
    </source>
</evidence>
<feature type="region of interest" description="Disordered" evidence="6">
    <location>
        <begin position="228"/>
        <end position="249"/>
    </location>
</feature>
<feature type="transmembrane region" description="Helical" evidence="7">
    <location>
        <begin position="92"/>
        <end position="117"/>
    </location>
</feature>
<dbReference type="SUPFAM" id="SSF103473">
    <property type="entry name" value="MFS general substrate transporter"/>
    <property type="match status" value="1"/>
</dbReference>
<feature type="transmembrane region" description="Helical" evidence="7">
    <location>
        <begin position="153"/>
        <end position="171"/>
    </location>
</feature>
<feature type="transmembrane region" description="Helical" evidence="7">
    <location>
        <begin position="430"/>
        <end position="450"/>
    </location>
</feature>
<dbReference type="EMBL" id="JAPZBU010000004">
    <property type="protein sequence ID" value="KAJ5407927.1"/>
    <property type="molecule type" value="Genomic_DNA"/>
</dbReference>
<feature type="compositionally biased region" description="Polar residues" evidence="6">
    <location>
        <begin position="228"/>
        <end position="242"/>
    </location>
</feature>
<evidence type="ECO:0000259" key="8">
    <source>
        <dbReference type="PROSITE" id="PS50850"/>
    </source>
</evidence>
<evidence type="ECO:0000256" key="4">
    <source>
        <dbReference type="ARBA" id="ARBA00022989"/>
    </source>
</evidence>
<gene>
    <name evidence="9" type="ORF">N7509_001810</name>
</gene>
<feature type="domain" description="Major facilitator superfamily (MFS) profile" evidence="8">
    <location>
        <begin position="18"/>
        <end position="467"/>
    </location>
</feature>
<evidence type="ECO:0000256" key="6">
    <source>
        <dbReference type="SAM" id="MobiDB-lite"/>
    </source>
</evidence>
<evidence type="ECO:0000256" key="2">
    <source>
        <dbReference type="ARBA" id="ARBA00022448"/>
    </source>
</evidence>
<dbReference type="CDD" id="cd17325">
    <property type="entry name" value="MFS_MdtG_SLC18_like"/>
    <property type="match status" value="1"/>
</dbReference>
<keyword evidence="2" id="KW-0813">Transport</keyword>
<dbReference type="AlphaFoldDB" id="A0A9W9W7P0"/>
<dbReference type="Gene3D" id="1.20.1250.20">
    <property type="entry name" value="MFS general substrate transporter like domains"/>
    <property type="match status" value="1"/>
</dbReference>
<dbReference type="Proteomes" id="UP001147747">
    <property type="component" value="Unassembled WGS sequence"/>
</dbReference>
<dbReference type="PANTHER" id="PTHR23506">
    <property type="entry name" value="GH10249P"/>
    <property type="match status" value="1"/>
</dbReference>
<protein>
    <recommendedName>
        <fullName evidence="8">Major facilitator superfamily (MFS) profile domain-containing protein</fullName>
    </recommendedName>
</protein>
<dbReference type="InterPro" id="IPR050930">
    <property type="entry name" value="MFS_Vesicular_Transporter"/>
</dbReference>
<dbReference type="PROSITE" id="PS50850">
    <property type="entry name" value="MFS"/>
    <property type="match status" value="1"/>
</dbReference>
<accession>A0A9W9W7P0</accession>
<organism evidence="9 10">
    <name type="scientific">Penicillium cosmopolitanum</name>
    <dbReference type="NCBI Taxonomy" id="1131564"/>
    <lineage>
        <taxon>Eukaryota</taxon>
        <taxon>Fungi</taxon>
        <taxon>Dikarya</taxon>
        <taxon>Ascomycota</taxon>
        <taxon>Pezizomycotina</taxon>
        <taxon>Eurotiomycetes</taxon>
        <taxon>Eurotiomycetidae</taxon>
        <taxon>Eurotiales</taxon>
        <taxon>Aspergillaceae</taxon>
        <taxon>Penicillium</taxon>
    </lineage>
</organism>
<feature type="transmembrane region" description="Helical" evidence="7">
    <location>
        <begin position="57"/>
        <end position="80"/>
    </location>
</feature>
<feature type="transmembrane region" description="Helical" evidence="7">
    <location>
        <begin position="403"/>
        <end position="423"/>
    </location>
</feature>
<name>A0A9W9W7P0_9EURO</name>
<dbReference type="InterPro" id="IPR011701">
    <property type="entry name" value="MFS"/>
</dbReference>
<evidence type="ECO:0000313" key="9">
    <source>
        <dbReference type="EMBL" id="KAJ5407927.1"/>
    </source>
</evidence>
<dbReference type="PANTHER" id="PTHR23506:SF23">
    <property type="entry name" value="GH10249P"/>
    <property type="match status" value="1"/>
</dbReference>
<reference evidence="9" key="1">
    <citation type="submission" date="2022-12" db="EMBL/GenBank/DDBJ databases">
        <authorList>
            <person name="Petersen C."/>
        </authorList>
    </citation>
    <scope>NUCLEOTIDE SEQUENCE</scope>
    <source>
        <strain evidence="9">IBT 29677</strain>
    </source>
</reference>
<keyword evidence="5 7" id="KW-0472">Membrane</keyword>
<evidence type="ECO:0000256" key="7">
    <source>
        <dbReference type="SAM" id="Phobius"/>
    </source>
</evidence>
<feature type="transmembrane region" description="Helical" evidence="7">
    <location>
        <begin position="314"/>
        <end position="336"/>
    </location>
</feature>
<dbReference type="RefSeq" id="XP_056492242.1">
    <property type="nucleotide sequence ID" value="XM_056626447.1"/>
</dbReference>
<dbReference type="GO" id="GO:0022857">
    <property type="term" value="F:transmembrane transporter activity"/>
    <property type="evidence" value="ECO:0007669"/>
    <property type="project" value="InterPro"/>
</dbReference>